<dbReference type="RefSeq" id="XP_028153670.1">
    <property type="nucleotide sequence ID" value="XM_028297869.1"/>
</dbReference>
<dbReference type="InParanoid" id="A0A6P7HD11"/>
<dbReference type="PANTHER" id="PTHR33480">
    <property type="entry name" value="SET DOMAIN-CONTAINING PROTEIN-RELATED"/>
    <property type="match status" value="1"/>
</dbReference>
<gene>
    <name evidence="1" type="primary">LOC114347129</name>
</gene>
<dbReference type="AlphaFoldDB" id="A0A6P7HD11"/>
<protein>
    <submittedName>
        <fullName evidence="1">Uncharacterized protein LOC114347129</fullName>
    </submittedName>
</protein>
<reference evidence="1" key="1">
    <citation type="submission" date="2025-08" db="UniProtKB">
        <authorList>
            <consortium name="RefSeq"/>
        </authorList>
    </citation>
    <scope>IDENTIFICATION</scope>
    <source>
        <tissue evidence="1">Whole insect</tissue>
    </source>
</reference>
<proteinExistence type="predicted"/>
<sequence length="415" mass="47552">MKPDHISLEAKKDGLICAYVARYITAHIEKHLATVASRKMRDLAKLLIEIKKYQPSVNNLVEALQPKYFDIIVSATKIIAKYNYVEDRFESPTLALNMGTSLKQCCDIAIVLVLKRKELYSTLPAAEAEAFLKTMIHLIQTNWSYGISSRSASDLLVNKPNKITLLPLATDLNFFKEYLINTANSALEKLIKNNKDIKSYVTVLETVYCRVLLLNRRRPGELQRSPFYLYDKVIDDQQKYEEFSDIVSLTENILLQSLKRIVIKGKRGRGVPVIFSKDVQEHLSTIFRYRDNIINKNNIYLFGNPKSSKPLCGYKVLKKHVLSAQLKNPLAITSTKLRKHLATLTQLFNMTESDIEQLATFMGHTVGIHKSSYRLPDDVFQTAKISKLLLLMEKGEASQFKRMQLNEIDINLDFR</sequence>
<organism evidence="1">
    <name type="scientific">Diabrotica virgifera virgifera</name>
    <name type="common">western corn rootworm</name>
    <dbReference type="NCBI Taxonomy" id="50390"/>
    <lineage>
        <taxon>Eukaryota</taxon>
        <taxon>Metazoa</taxon>
        <taxon>Ecdysozoa</taxon>
        <taxon>Arthropoda</taxon>
        <taxon>Hexapoda</taxon>
        <taxon>Insecta</taxon>
        <taxon>Pterygota</taxon>
        <taxon>Neoptera</taxon>
        <taxon>Endopterygota</taxon>
        <taxon>Coleoptera</taxon>
        <taxon>Polyphaga</taxon>
        <taxon>Cucujiformia</taxon>
        <taxon>Chrysomeloidea</taxon>
        <taxon>Chrysomelidae</taxon>
        <taxon>Galerucinae</taxon>
        <taxon>Diabroticina</taxon>
        <taxon>Diabroticites</taxon>
        <taxon>Diabrotica</taxon>
    </lineage>
</organism>
<dbReference type="PANTHER" id="PTHR33480:SF1">
    <property type="entry name" value="TYR RECOMBINASE DOMAIN-CONTAINING PROTEIN"/>
    <property type="match status" value="1"/>
</dbReference>
<accession>A0A6P7HD11</accession>
<evidence type="ECO:0000313" key="1">
    <source>
        <dbReference type="RefSeq" id="XP_028153670.1"/>
    </source>
</evidence>
<name>A0A6P7HD11_DIAVI</name>